<dbReference type="EMBL" id="CP002480">
    <property type="protein sequence ID" value="ADW69781.1"/>
    <property type="molecule type" value="Genomic_DNA"/>
</dbReference>
<keyword evidence="3" id="KW-1185">Reference proteome</keyword>
<organism evidence="3">
    <name type="scientific">Granulicella tundricola (strain ATCC BAA-1859 / DSM 23138 / MP5ACTX9)</name>
    <dbReference type="NCBI Taxonomy" id="1198114"/>
    <lineage>
        <taxon>Bacteria</taxon>
        <taxon>Pseudomonadati</taxon>
        <taxon>Acidobacteriota</taxon>
        <taxon>Terriglobia</taxon>
        <taxon>Terriglobales</taxon>
        <taxon>Acidobacteriaceae</taxon>
        <taxon>Granulicella</taxon>
    </lineage>
</organism>
<feature type="transmembrane region" description="Helical" evidence="1">
    <location>
        <begin position="7"/>
        <end position="25"/>
    </location>
</feature>
<dbReference type="AlphaFoldDB" id="E8WXT6"/>
<feature type="transmembrane region" description="Helical" evidence="1">
    <location>
        <begin position="31"/>
        <end position="52"/>
    </location>
</feature>
<dbReference type="KEGG" id="acm:AciX9_2757"/>
<dbReference type="OrthoDB" id="9911058at2"/>
<protein>
    <submittedName>
        <fullName evidence="2">Uncharacterized protein</fullName>
    </submittedName>
</protein>
<keyword evidence="1" id="KW-0472">Membrane</keyword>
<sequence>MTISHKSQYLLVTAAILTASVIQLVRGYKPYIVIIGAIAFIFIGNLTVYLAGSKQRAIQQQRKRDYYAGLRDTKE</sequence>
<keyword evidence="1" id="KW-1133">Transmembrane helix</keyword>
<accession>E8WXT6</accession>
<keyword evidence="1" id="KW-0812">Transmembrane</keyword>
<dbReference type="HOGENOM" id="CLU_2665960_0_0_0"/>
<evidence type="ECO:0000313" key="2">
    <source>
        <dbReference type="EMBL" id="ADW69781.1"/>
    </source>
</evidence>
<name>E8WXT6_GRATM</name>
<evidence type="ECO:0000256" key="1">
    <source>
        <dbReference type="SAM" id="Phobius"/>
    </source>
</evidence>
<evidence type="ECO:0000313" key="3">
    <source>
        <dbReference type="Proteomes" id="UP000000343"/>
    </source>
</evidence>
<proteinExistence type="predicted"/>
<dbReference type="PaxDb" id="1198114-AciX9_2757"/>
<reference evidence="3" key="1">
    <citation type="submission" date="2011-01" db="EMBL/GenBank/DDBJ databases">
        <title>Complete sequence of chromosome of Acidobacterium sp. MP5ACTX9.</title>
        <authorList>
            <consortium name="US DOE Joint Genome Institute"/>
            <person name="Lucas S."/>
            <person name="Copeland A."/>
            <person name="Lapidus A."/>
            <person name="Cheng J.-F."/>
            <person name="Goodwin L."/>
            <person name="Pitluck S."/>
            <person name="Teshima H."/>
            <person name="Detter J.C."/>
            <person name="Han C."/>
            <person name="Tapia R."/>
            <person name="Land M."/>
            <person name="Hauser L."/>
            <person name="Kyrpides N."/>
            <person name="Ivanova N."/>
            <person name="Ovchinnikova G."/>
            <person name="Pagani I."/>
            <person name="Rawat S.R."/>
            <person name="Mannisto M."/>
            <person name="Haggblom M.M."/>
            <person name="Woyke T."/>
        </authorList>
    </citation>
    <scope>NUCLEOTIDE SEQUENCE [LARGE SCALE GENOMIC DNA]</scope>
    <source>
        <strain evidence="3">MP5ACTX9</strain>
    </source>
</reference>
<dbReference type="STRING" id="1198114.AciX9_2757"/>
<dbReference type="RefSeq" id="WP_013581096.1">
    <property type="nucleotide sequence ID" value="NC_015064.1"/>
</dbReference>
<dbReference type="Proteomes" id="UP000000343">
    <property type="component" value="Chromosome"/>
</dbReference>
<gene>
    <name evidence="2" type="ordered locus">AciX9_2757</name>
</gene>